<protein>
    <recommendedName>
        <fullName evidence="6">FAD dependent oxidoreductase domain-containing protein</fullName>
    </recommendedName>
</protein>
<feature type="domain" description="FAD dependent oxidoreductase" evidence="6">
    <location>
        <begin position="23"/>
        <end position="405"/>
    </location>
</feature>
<dbReference type="Gene3D" id="3.50.50.60">
    <property type="entry name" value="FAD/NAD(P)-binding domain"/>
    <property type="match status" value="1"/>
</dbReference>
<dbReference type="EMBL" id="JBJQOH010000002">
    <property type="protein sequence ID" value="KAL3696672.1"/>
    <property type="molecule type" value="Genomic_DNA"/>
</dbReference>
<keyword evidence="4" id="KW-0274">FAD</keyword>
<evidence type="ECO:0000313" key="7">
    <source>
        <dbReference type="EMBL" id="KAL3696672.1"/>
    </source>
</evidence>
<comment type="caution">
    <text evidence="7">The sequence shown here is derived from an EMBL/GenBank/DDBJ whole genome shotgun (WGS) entry which is preliminary data.</text>
</comment>
<gene>
    <name evidence="7" type="ORF">R1sor_010748</name>
</gene>
<evidence type="ECO:0000256" key="3">
    <source>
        <dbReference type="ARBA" id="ARBA00022630"/>
    </source>
</evidence>
<comment type="cofactor">
    <cofactor evidence="1">
        <name>FAD</name>
        <dbReference type="ChEBI" id="CHEBI:57692"/>
    </cofactor>
</comment>
<dbReference type="PANTHER" id="PTHR10961:SF10">
    <property type="entry name" value="FAD DEPENDENT OXIDOREDUCTASE DOMAIN-CONTAINING PROTEIN"/>
    <property type="match status" value="1"/>
</dbReference>
<dbReference type="AlphaFoldDB" id="A0ABD3I2K9"/>
<dbReference type="InterPro" id="IPR006076">
    <property type="entry name" value="FAD-dep_OxRdtase"/>
</dbReference>
<organism evidence="7 8">
    <name type="scientific">Riccia sorocarpa</name>
    <dbReference type="NCBI Taxonomy" id="122646"/>
    <lineage>
        <taxon>Eukaryota</taxon>
        <taxon>Viridiplantae</taxon>
        <taxon>Streptophyta</taxon>
        <taxon>Embryophyta</taxon>
        <taxon>Marchantiophyta</taxon>
        <taxon>Marchantiopsida</taxon>
        <taxon>Marchantiidae</taxon>
        <taxon>Marchantiales</taxon>
        <taxon>Ricciaceae</taxon>
        <taxon>Riccia</taxon>
    </lineage>
</organism>
<keyword evidence="8" id="KW-1185">Reference proteome</keyword>
<dbReference type="Proteomes" id="UP001633002">
    <property type="component" value="Unassembled WGS sequence"/>
</dbReference>
<evidence type="ECO:0000256" key="2">
    <source>
        <dbReference type="ARBA" id="ARBA00010989"/>
    </source>
</evidence>
<dbReference type="PANTHER" id="PTHR10961">
    <property type="entry name" value="PEROXISOMAL SARCOSINE OXIDASE"/>
    <property type="match status" value="1"/>
</dbReference>
<dbReference type="InterPro" id="IPR045170">
    <property type="entry name" value="MTOX"/>
</dbReference>
<keyword evidence="3" id="KW-0285">Flavoprotein</keyword>
<proteinExistence type="inferred from homology"/>
<evidence type="ECO:0000256" key="4">
    <source>
        <dbReference type="ARBA" id="ARBA00022827"/>
    </source>
</evidence>
<accession>A0ABD3I2K9</accession>
<dbReference type="Pfam" id="PF01266">
    <property type="entry name" value="DAO"/>
    <property type="match status" value="1"/>
</dbReference>
<dbReference type="Gene3D" id="3.30.9.10">
    <property type="entry name" value="D-Amino Acid Oxidase, subunit A, domain 2"/>
    <property type="match status" value="1"/>
</dbReference>
<evidence type="ECO:0000259" key="6">
    <source>
        <dbReference type="Pfam" id="PF01266"/>
    </source>
</evidence>
<comment type="similarity">
    <text evidence="2">Belongs to the MSOX/MTOX family.</text>
</comment>
<evidence type="ECO:0000256" key="5">
    <source>
        <dbReference type="ARBA" id="ARBA00023002"/>
    </source>
</evidence>
<name>A0ABD3I2K9_9MARC</name>
<evidence type="ECO:0000313" key="8">
    <source>
        <dbReference type="Proteomes" id="UP001633002"/>
    </source>
</evidence>
<dbReference type="InterPro" id="IPR036188">
    <property type="entry name" value="FAD/NAD-bd_sf"/>
</dbReference>
<reference evidence="7 8" key="1">
    <citation type="submission" date="2024-09" db="EMBL/GenBank/DDBJ databases">
        <title>Chromosome-scale assembly of Riccia sorocarpa.</title>
        <authorList>
            <person name="Paukszto L."/>
        </authorList>
    </citation>
    <scope>NUCLEOTIDE SEQUENCE [LARGE SCALE GENOMIC DNA]</scope>
    <source>
        <strain evidence="7">LP-2024</strain>
        <tissue evidence="7">Aerial parts of the thallus</tissue>
    </source>
</reference>
<sequence length="433" mass="47682">MMDDERPVIDAEEELAAMETFSVAVIGLGLMGSAACRHLSFATGEKVVGIGPAEPEDWKSHTGVFASHYDEGRITRIVDANSIWSLLAARSIERYGLLERESGIRFHYPSGSIRVTPNYKKEGDTLSLAYEVGRQNGAEVELLPGKDVLKRRFPFFHFDDGDVGVIESGGAGFINPRAMIQAQLLVAEKQGASVLRETVVELECCSVGVKIRTDGGKSLLAKRVLISADIYSKWLVPGRELALKTFGEIVLLAELGPEEEQRLKNMPSLIWRLKGQGALHSVYACPPVRYPDGKTYLKIGGTWLQDHPDSRNSLLPKKEDIIRWFHEDGPQEEADHLLQVLKNLLPGIAIKSVDTKPCIVTYTAHNYPYIDAADGKSFQDAQVFVVTGGCGAAAKSADEIGRIAALLIEHRNWTYDMDASIFRAVFQDSAARL</sequence>
<dbReference type="SUPFAM" id="SSF51905">
    <property type="entry name" value="FAD/NAD(P)-binding domain"/>
    <property type="match status" value="1"/>
</dbReference>
<keyword evidence="5" id="KW-0560">Oxidoreductase</keyword>
<dbReference type="GO" id="GO:0016491">
    <property type="term" value="F:oxidoreductase activity"/>
    <property type="evidence" value="ECO:0007669"/>
    <property type="project" value="UniProtKB-KW"/>
</dbReference>
<evidence type="ECO:0000256" key="1">
    <source>
        <dbReference type="ARBA" id="ARBA00001974"/>
    </source>
</evidence>